<dbReference type="Ensembl" id="ENSOMET00000034264.1">
    <property type="protein sequence ID" value="ENSOMEP00000016078.1"/>
    <property type="gene ID" value="ENSOMEG00000017718.1"/>
</dbReference>
<evidence type="ECO:0000256" key="7">
    <source>
        <dbReference type="ARBA" id="ARBA00022989"/>
    </source>
</evidence>
<accession>A0A3B3CFI1</accession>
<reference evidence="11" key="2">
    <citation type="submission" date="2025-09" db="UniProtKB">
        <authorList>
            <consortium name="Ensembl"/>
        </authorList>
    </citation>
    <scope>IDENTIFICATION</scope>
</reference>
<dbReference type="PANTHER" id="PTHR19297">
    <property type="entry name" value="GLYCOSYLTRANSFERASE 14 FAMILY MEMBER"/>
    <property type="match status" value="1"/>
</dbReference>
<keyword evidence="8" id="KW-0472">Membrane</keyword>
<evidence type="ECO:0000256" key="9">
    <source>
        <dbReference type="ARBA" id="ARBA00023180"/>
    </source>
</evidence>
<comment type="pathway">
    <text evidence="2">Protein modification; protein glycosylation.</text>
</comment>
<dbReference type="OMA" id="VVHKSAW"/>
<name>A0A3B3CFI1_ORYME</name>
<evidence type="ECO:0000256" key="5">
    <source>
        <dbReference type="ARBA" id="ARBA00022692"/>
    </source>
</evidence>
<keyword evidence="3" id="KW-0328">Glycosyltransferase</keyword>
<evidence type="ECO:0000313" key="12">
    <source>
        <dbReference type="Proteomes" id="UP000261560"/>
    </source>
</evidence>
<sequence>MKARRSWLRLKRKPFIPSLLSLLTIIALLLVNIKHSHISEPTDPPEVLKSLPFHKYGINCSAIYDMDPVEVGKALIIKKNKDREDTDESLAEFTENCPSFIKIRGYDNVCFSDQEKDFPLAYSLVVHKNAWMVERLLRATYSPVNIYCIHYDQKSSPQFSAAMEGLARCLPNVFITSQRESVFYASISRLQADLNCLYDLVESKVKWKYVINLCGQDFPLRSNMELVSELRKLNGSNMLETSRPSNIKKQRFSFHHELKDVNFEYKKMPIKTDQAKTPPPHGIEMFIGNAYFVLSREFILHMASSVIAMDFFEWSKDTYSPDEHFWATLVRVPGFPGEVAREKPDITDLMSKTRLVKWSYLEENLYPRCTGEHVRSVCIYGCGELRWLLNYGSWFANKFEPKVDPVLIQCLEERLEEKQRSLFSRTTLTCHKGST</sequence>
<evidence type="ECO:0000256" key="1">
    <source>
        <dbReference type="ARBA" id="ARBA00004323"/>
    </source>
</evidence>
<evidence type="ECO:0000256" key="6">
    <source>
        <dbReference type="ARBA" id="ARBA00022968"/>
    </source>
</evidence>
<evidence type="ECO:0000256" key="3">
    <source>
        <dbReference type="ARBA" id="ARBA00022676"/>
    </source>
</evidence>
<evidence type="ECO:0000256" key="8">
    <source>
        <dbReference type="ARBA" id="ARBA00023136"/>
    </source>
</evidence>
<proteinExistence type="inferred from homology"/>
<keyword evidence="6" id="KW-0735">Signal-anchor</keyword>
<dbReference type="PANTHER" id="PTHR19297:SF7">
    <property type="entry name" value="BETA-1,3-GALACTOSYL-O-GLYCOSYL-GLYCOPROTEIN BETA-1,6-N-ACETYLGLUCOSAMINYLTRANSFERASE 4"/>
    <property type="match status" value="1"/>
</dbReference>
<evidence type="ECO:0000256" key="10">
    <source>
        <dbReference type="ARBA" id="ARBA00038150"/>
    </source>
</evidence>
<comment type="similarity">
    <text evidence="10">Belongs to the glycosyltransferase 14 family.</text>
</comment>
<keyword evidence="5" id="KW-0812">Transmembrane</keyword>
<dbReference type="GeneTree" id="ENSGT00940000159721"/>
<organism evidence="11 12">
    <name type="scientific">Oryzias melastigma</name>
    <name type="common">Marine medaka</name>
    <dbReference type="NCBI Taxonomy" id="30732"/>
    <lineage>
        <taxon>Eukaryota</taxon>
        <taxon>Metazoa</taxon>
        <taxon>Chordata</taxon>
        <taxon>Craniata</taxon>
        <taxon>Vertebrata</taxon>
        <taxon>Euteleostomi</taxon>
        <taxon>Actinopterygii</taxon>
        <taxon>Neopterygii</taxon>
        <taxon>Teleostei</taxon>
        <taxon>Neoteleostei</taxon>
        <taxon>Acanthomorphata</taxon>
        <taxon>Ovalentaria</taxon>
        <taxon>Atherinomorphae</taxon>
        <taxon>Beloniformes</taxon>
        <taxon>Adrianichthyidae</taxon>
        <taxon>Oryziinae</taxon>
        <taxon>Oryzias</taxon>
    </lineage>
</organism>
<comment type="subcellular location">
    <subcellularLocation>
        <location evidence="1">Golgi apparatus membrane</location>
        <topology evidence="1">Single-pass type II membrane protein</topology>
    </subcellularLocation>
</comment>
<keyword evidence="9" id="KW-0325">Glycoprotein</keyword>
<reference evidence="11" key="1">
    <citation type="submission" date="2025-08" db="UniProtKB">
        <authorList>
            <consortium name="Ensembl"/>
        </authorList>
    </citation>
    <scope>IDENTIFICATION</scope>
</reference>
<dbReference type="AlphaFoldDB" id="A0A3B3CFI1"/>
<protein>
    <submittedName>
        <fullName evidence="11">Glucosaminyl (N-acetyl) transferase 4b, tandem duplicate 2</fullName>
    </submittedName>
</protein>
<keyword evidence="12" id="KW-1185">Reference proteome</keyword>
<dbReference type="Proteomes" id="UP000261560">
    <property type="component" value="Unplaced"/>
</dbReference>
<keyword evidence="7" id="KW-1133">Transmembrane helix</keyword>
<evidence type="ECO:0000256" key="2">
    <source>
        <dbReference type="ARBA" id="ARBA00004922"/>
    </source>
</evidence>
<dbReference type="PaxDb" id="30732-ENSOMEP00000016078"/>
<evidence type="ECO:0000313" key="11">
    <source>
        <dbReference type="Ensembl" id="ENSOMEP00000016078.1"/>
    </source>
</evidence>
<dbReference type="Pfam" id="PF02485">
    <property type="entry name" value="Branch"/>
    <property type="match status" value="1"/>
</dbReference>
<dbReference type="GO" id="GO:0008375">
    <property type="term" value="F:acetylglucosaminyltransferase activity"/>
    <property type="evidence" value="ECO:0007669"/>
    <property type="project" value="TreeGrafter"/>
</dbReference>
<keyword evidence="4" id="KW-0808">Transferase</keyword>
<dbReference type="InterPro" id="IPR003406">
    <property type="entry name" value="Glyco_trans_14"/>
</dbReference>
<dbReference type="GO" id="GO:0000139">
    <property type="term" value="C:Golgi membrane"/>
    <property type="evidence" value="ECO:0007669"/>
    <property type="project" value="UniProtKB-SubCell"/>
</dbReference>
<dbReference type="STRING" id="30732.ENSOMEP00000016078"/>
<evidence type="ECO:0000256" key="4">
    <source>
        <dbReference type="ARBA" id="ARBA00022679"/>
    </source>
</evidence>